<evidence type="ECO:0000256" key="7">
    <source>
        <dbReference type="ARBA" id="ARBA00023004"/>
    </source>
</evidence>
<keyword evidence="5 12" id="KW-0812">Transmembrane</keyword>
<sequence length="808" mass="88153">MNKMLRRALWASTALAGGMLVSSVAMAQSSGTAAVEELVVTGSRGPADIGGVIVAEVEPKSRASIDSAFISTQAPGQTILSSLNLMPGVNFTNNDAYGSAGGDITIRGFDAQRIALLWDGVPLNDSGNYAIYPNQQLDPDLIEKATVNLGTTDVDSPTAAAAGGTINYVTRKAADEFGVRGEVAFGSNNFQRYYGTLETGRVGPFGTKAWISGLYTSNDLFKPHDAAKQPKGEIEKWQINARIDQEFGDFGQASLIANYNENRNNFINRISLANFNQHVSPSYSETCVRPAPGPGAQDDKTCPTNFYGLNINPSNTGNIRGLSSWNLSDKLVLTVDPSFQYTLANGGGGGYWNETDPQLIGNTNAAGVDLNGDGDVADRVLLYRPNTTNTRRYGVTSSLIYKFADNQSVRVAYTFDRAKHRQTGDVGFIDANGHPENPFAGKDGEGTPVVGADGMNLRRRDRLSIATLNQISVEYRGRFVDDKLLVNVGLRAPFFKRELNNFCYQQNTFNAYCTTQIGSPVAGTDDGTGRPLVTFPQAALNSNAGLQYGNPRKWELKYDDVLPNVGLSYDLTDAWTVYASYAETLSAPRTDDLYDQILVDPGPETNKAFDLGLRYQTPQLMIQGAVWMSKFSNRIERVLDEANGISFSANVGDVDLKGFDGQIGWQPTEYLSAYASYSYTDSEIQGNIKGVSLPTAGNMLYENPKHQGAVRVTYDPIESLAFGVQGKFVGDRWSNLTNTEKFPGYTVWDADVRWKLDQFGLEGTYLQANVANLFDERYLGDMTTNLEGTALAQPGFRRTFILTLHAEF</sequence>
<evidence type="ECO:0000256" key="10">
    <source>
        <dbReference type="ARBA" id="ARBA00023136"/>
    </source>
</evidence>
<evidence type="ECO:0000256" key="12">
    <source>
        <dbReference type="PROSITE-ProRule" id="PRU01360"/>
    </source>
</evidence>
<dbReference type="InterPro" id="IPR037066">
    <property type="entry name" value="Plug_dom_sf"/>
</dbReference>
<keyword evidence="2 12" id="KW-0813">Transport</keyword>
<evidence type="ECO:0000313" key="17">
    <source>
        <dbReference type="EMBL" id="MET3526275.1"/>
    </source>
</evidence>
<keyword evidence="7" id="KW-0408">Iron</keyword>
<dbReference type="PANTHER" id="PTHR32552">
    <property type="entry name" value="FERRICHROME IRON RECEPTOR-RELATED"/>
    <property type="match status" value="1"/>
</dbReference>
<dbReference type="InterPro" id="IPR000531">
    <property type="entry name" value="Beta-barrel_TonB"/>
</dbReference>
<evidence type="ECO:0000256" key="6">
    <source>
        <dbReference type="ARBA" id="ARBA00022729"/>
    </source>
</evidence>
<evidence type="ECO:0000313" key="18">
    <source>
        <dbReference type="Proteomes" id="UP001549110"/>
    </source>
</evidence>
<dbReference type="EMBL" id="JBEPLU010000001">
    <property type="protein sequence ID" value="MET3526275.1"/>
    <property type="molecule type" value="Genomic_DNA"/>
</dbReference>
<evidence type="ECO:0000259" key="15">
    <source>
        <dbReference type="Pfam" id="PF00593"/>
    </source>
</evidence>
<keyword evidence="8" id="KW-0406">Ion transport</keyword>
<keyword evidence="11 12" id="KW-0998">Cell outer membrane</keyword>
<evidence type="ECO:0000256" key="9">
    <source>
        <dbReference type="ARBA" id="ARBA00023077"/>
    </source>
</evidence>
<dbReference type="InterPro" id="IPR039426">
    <property type="entry name" value="TonB-dep_rcpt-like"/>
</dbReference>
<reference evidence="17 18" key="1">
    <citation type="submission" date="2024-06" db="EMBL/GenBank/DDBJ databases">
        <title>Genomic Encyclopedia of Type Strains, Phase IV (KMG-IV): sequencing the most valuable type-strain genomes for metagenomic binning, comparative biology and taxonomic classification.</title>
        <authorList>
            <person name="Goeker M."/>
        </authorList>
    </citation>
    <scope>NUCLEOTIDE SEQUENCE [LARGE SCALE GENOMIC DNA]</scope>
    <source>
        <strain evidence="17 18">DSM 17809</strain>
    </source>
</reference>
<keyword evidence="17" id="KW-0675">Receptor</keyword>
<dbReference type="Pfam" id="PF07715">
    <property type="entry name" value="Plug"/>
    <property type="match status" value="1"/>
</dbReference>
<evidence type="ECO:0000256" key="5">
    <source>
        <dbReference type="ARBA" id="ARBA00022692"/>
    </source>
</evidence>
<keyword evidence="4" id="KW-0410">Iron transport</keyword>
<dbReference type="InterPro" id="IPR036942">
    <property type="entry name" value="Beta-barrel_TonB_sf"/>
</dbReference>
<keyword evidence="18" id="KW-1185">Reference proteome</keyword>
<gene>
    <name evidence="17" type="ORF">ABID41_001370</name>
</gene>
<dbReference type="Gene3D" id="2.40.170.20">
    <property type="entry name" value="TonB-dependent receptor, beta-barrel domain"/>
    <property type="match status" value="1"/>
</dbReference>
<comment type="similarity">
    <text evidence="12 13">Belongs to the TonB-dependent receptor family.</text>
</comment>
<dbReference type="PROSITE" id="PS52016">
    <property type="entry name" value="TONB_DEPENDENT_REC_3"/>
    <property type="match status" value="1"/>
</dbReference>
<feature type="domain" description="TonB-dependent receptor plug" evidence="16">
    <location>
        <begin position="59"/>
        <end position="163"/>
    </location>
</feature>
<evidence type="ECO:0000256" key="1">
    <source>
        <dbReference type="ARBA" id="ARBA00004571"/>
    </source>
</evidence>
<organism evidence="17 18">
    <name type="scientific">Phenylobacterium koreense</name>
    <dbReference type="NCBI Taxonomy" id="266125"/>
    <lineage>
        <taxon>Bacteria</taxon>
        <taxon>Pseudomonadati</taxon>
        <taxon>Pseudomonadota</taxon>
        <taxon>Alphaproteobacteria</taxon>
        <taxon>Caulobacterales</taxon>
        <taxon>Caulobacteraceae</taxon>
        <taxon>Phenylobacterium</taxon>
    </lineage>
</organism>
<dbReference type="InterPro" id="IPR012910">
    <property type="entry name" value="Plug_dom"/>
</dbReference>
<dbReference type="Proteomes" id="UP001549110">
    <property type="component" value="Unassembled WGS sequence"/>
</dbReference>
<keyword evidence="10 12" id="KW-0472">Membrane</keyword>
<dbReference type="Pfam" id="PF00593">
    <property type="entry name" value="TonB_dep_Rec_b-barrel"/>
    <property type="match status" value="1"/>
</dbReference>
<accession>A0ABV2EGV4</accession>
<keyword evidence="6 14" id="KW-0732">Signal</keyword>
<feature type="domain" description="TonB-dependent receptor-like beta-barrel" evidence="15">
    <location>
        <begin position="305"/>
        <end position="773"/>
    </location>
</feature>
<dbReference type="RefSeq" id="WP_331927825.1">
    <property type="nucleotide sequence ID" value="NZ_JBEPLU010000001.1"/>
</dbReference>
<evidence type="ECO:0000256" key="4">
    <source>
        <dbReference type="ARBA" id="ARBA00022496"/>
    </source>
</evidence>
<dbReference type="Gene3D" id="2.170.130.10">
    <property type="entry name" value="TonB-dependent receptor, plug domain"/>
    <property type="match status" value="1"/>
</dbReference>
<evidence type="ECO:0000256" key="3">
    <source>
        <dbReference type="ARBA" id="ARBA00022452"/>
    </source>
</evidence>
<evidence type="ECO:0000256" key="11">
    <source>
        <dbReference type="ARBA" id="ARBA00023237"/>
    </source>
</evidence>
<dbReference type="CDD" id="cd01347">
    <property type="entry name" value="ligand_gated_channel"/>
    <property type="match status" value="1"/>
</dbReference>
<protein>
    <submittedName>
        <fullName evidence="17">Iron complex outermembrane receptor protein</fullName>
    </submittedName>
</protein>
<comment type="caution">
    <text evidence="17">The sequence shown here is derived from an EMBL/GenBank/DDBJ whole genome shotgun (WGS) entry which is preliminary data.</text>
</comment>
<feature type="chain" id="PRO_5046318126" evidence="14">
    <location>
        <begin position="28"/>
        <end position="808"/>
    </location>
</feature>
<proteinExistence type="inferred from homology"/>
<evidence type="ECO:0000256" key="14">
    <source>
        <dbReference type="SAM" id="SignalP"/>
    </source>
</evidence>
<keyword evidence="3 12" id="KW-1134">Transmembrane beta strand</keyword>
<name>A0ABV2EGV4_9CAUL</name>
<keyword evidence="9 13" id="KW-0798">TonB box</keyword>
<evidence type="ECO:0000259" key="16">
    <source>
        <dbReference type="Pfam" id="PF07715"/>
    </source>
</evidence>
<feature type="signal peptide" evidence="14">
    <location>
        <begin position="1"/>
        <end position="27"/>
    </location>
</feature>
<dbReference type="PANTHER" id="PTHR32552:SF89">
    <property type="entry name" value="CATECHOLATE SIDEROPHORE RECEPTOR FIU"/>
    <property type="match status" value="1"/>
</dbReference>
<comment type="subcellular location">
    <subcellularLocation>
        <location evidence="1 12">Cell outer membrane</location>
        <topology evidence="1 12">Multi-pass membrane protein</topology>
    </subcellularLocation>
</comment>
<evidence type="ECO:0000256" key="8">
    <source>
        <dbReference type="ARBA" id="ARBA00023065"/>
    </source>
</evidence>
<evidence type="ECO:0000256" key="13">
    <source>
        <dbReference type="RuleBase" id="RU003357"/>
    </source>
</evidence>
<dbReference type="SUPFAM" id="SSF56935">
    <property type="entry name" value="Porins"/>
    <property type="match status" value="1"/>
</dbReference>
<evidence type="ECO:0000256" key="2">
    <source>
        <dbReference type="ARBA" id="ARBA00022448"/>
    </source>
</evidence>